<dbReference type="InterPro" id="IPR051263">
    <property type="entry name" value="C-type_cytochrome_biogenesis"/>
</dbReference>
<protein>
    <submittedName>
        <fullName evidence="7">C-type cytochrome biogenesis protein CcmI</fullName>
    </submittedName>
</protein>
<dbReference type="Pfam" id="PF23914">
    <property type="entry name" value="TPR_CcmH_CycH"/>
    <property type="match status" value="1"/>
</dbReference>
<dbReference type="Gene3D" id="1.25.40.10">
    <property type="entry name" value="Tetratricopeptide repeat domain"/>
    <property type="match status" value="1"/>
</dbReference>
<dbReference type="EMBL" id="AP023361">
    <property type="protein sequence ID" value="BCJ90294.1"/>
    <property type="molecule type" value="Genomic_DNA"/>
</dbReference>
<evidence type="ECO:0000256" key="1">
    <source>
        <dbReference type="ARBA" id="ARBA00004196"/>
    </source>
</evidence>
<sequence length="371" mass="39443">MMLVLVLLGMTVSAVLAVLIPLSRRRAINEGGEAEVYRDQLDEIERDKSAGTIGSAEAEAARIEVARRLIAASEQPKAVQDLGRGARARRRIVSVAALVLLPVAAGVLYLGLGRPDLPDLPLVSRTPEDAAGQQLAELVRRVEDELKKRPEDGQGWDVIAPVYLRVGDVPKAATAFANAIRLLGSTPEREAGHGEALTVLAGGKVTPEAAAAFERAAKLDPHQPRARFYLAKQAEQAGDRKRAADIYRDLLKTAPPDASWRGSVAQALTEIALGEEGRGPAVDPKQLEGVSPDERLATIRGMVEGLAARLNSAPGDLGGQLRLIRAWTLLGEKDKALKQAEAAKAAFANNPEALNRIGDLLLGLGLENTPA</sequence>
<dbReference type="RefSeq" id="WP_222876929.1">
    <property type="nucleotide sequence ID" value="NZ_AP023361.1"/>
</dbReference>
<dbReference type="SUPFAM" id="SSF48452">
    <property type="entry name" value="TPR-like"/>
    <property type="match status" value="2"/>
</dbReference>
<proteinExistence type="predicted"/>
<dbReference type="PANTHER" id="PTHR47870:SF1">
    <property type="entry name" value="CYTOCHROME C-TYPE BIOGENESIS PROTEIN CCMH"/>
    <property type="match status" value="1"/>
</dbReference>
<evidence type="ECO:0000259" key="6">
    <source>
        <dbReference type="Pfam" id="PF23914"/>
    </source>
</evidence>
<accession>A0A6S6QJ53</accession>
<keyword evidence="5" id="KW-1133">Transmembrane helix</keyword>
<reference evidence="7 8" key="1">
    <citation type="submission" date="2020-08" db="EMBL/GenBank/DDBJ databases">
        <title>Genome sequence of Rhizobiales bacterium strain IZ6.</title>
        <authorList>
            <person name="Nakai R."/>
            <person name="Naganuma T."/>
        </authorList>
    </citation>
    <scope>NUCLEOTIDE SEQUENCE [LARGE SCALE GENOMIC DNA]</scope>
    <source>
        <strain evidence="7 8">IZ6</strain>
    </source>
</reference>
<dbReference type="InterPro" id="IPR011990">
    <property type="entry name" value="TPR-like_helical_dom_sf"/>
</dbReference>
<keyword evidence="2" id="KW-0677">Repeat</keyword>
<dbReference type="InterPro" id="IPR056413">
    <property type="entry name" value="TPR_CcmH_CycH"/>
</dbReference>
<evidence type="ECO:0000256" key="5">
    <source>
        <dbReference type="SAM" id="Phobius"/>
    </source>
</evidence>
<dbReference type="NCBIfam" id="TIGR03142">
    <property type="entry name" value="cytochro_ccmI"/>
    <property type="match status" value="1"/>
</dbReference>
<feature type="domain" description="Cytochrome c-type biogenesis protein H TPR" evidence="6">
    <location>
        <begin position="128"/>
        <end position="258"/>
    </location>
</feature>
<dbReference type="KEGG" id="tso:IZ6_10290"/>
<dbReference type="InterPro" id="IPR017560">
    <property type="entry name" value="Cyt_c_biogenesis_CcmI"/>
</dbReference>
<dbReference type="GO" id="GO:0030313">
    <property type="term" value="C:cell envelope"/>
    <property type="evidence" value="ECO:0007669"/>
    <property type="project" value="UniProtKB-SubCell"/>
</dbReference>
<evidence type="ECO:0000313" key="7">
    <source>
        <dbReference type="EMBL" id="BCJ90294.1"/>
    </source>
</evidence>
<organism evidence="7 8">
    <name type="scientific">Terrihabitans soli</name>
    <dbReference type="NCBI Taxonomy" id="708113"/>
    <lineage>
        <taxon>Bacteria</taxon>
        <taxon>Pseudomonadati</taxon>
        <taxon>Pseudomonadota</taxon>
        <taxon>Alphaproteobacteria</taxon>
        <taxon>Hyphomicrobiales</taxon>
        <taxon>Terrihabitans</taxon>
    </lineage>
</organism>
<keyword evidence="5" id="KW-0812">Transmembrane</keyword>
<keyword evidence="8" id="KW-1185">Reference proteome</keyword>
<dbReference type="GO" id="GO:0005886">
    <property type="term" value="C:plasma membrane"/>
    <property type="evidence" value="ECO:0007669"/>
    <property type="project" value="TreeGrafter"/>
</dbReference>
<dbReference type="AlphaFoldDB" id="A0A6S6QJ53"/>
<keyword evidence="3" id="KW-0201">Cytochrome c-type biogenesis</keyword>
<dbReference type="Proteomes" id="UP000515317">
    <property type="component" value="Chromosome"/>
</dbReference>
<evidence type="ECO:0000256" key="2">
    <source>
        <dbReference type="ARBA" id="ARBA00022737"/>
    </source>
</evidence>
<name>A0A6S6QJ53_9HYPH</name>
<keyword evidence="4" id="KW-0802">TPR repeat</keyword>
<evidence type="ECO:0000256" key="3">
    <source>
        <dbReference type="ARBA" id="ARBA00022748"/>
    </source>
</evidence>
<dbReference type="GO" id="GO:0017004">
    <property type="term" value="P:cytochrome complex assembly"/>
    <property type="evidence" value="ECO:0007669"/>
    <property type="project" value="UniProtKB-KW"/>
</dbReference>
<evidence type="ECO:0000313" key="8">
    <source>
        <dbReference type="Proteomes" id="UP000515317"/>
    </source>
</evidence>
<keyword evidence="5" id="KW-0472">Membrane</keyword>
<dbReference type="PANTHER" id="PTHR47870">
    <property type="entry name" value="CYTOCHROME C-TYPE BIOGENESIS PROTEIN CCMH"/>
    <property type="match status" value="1"/>
</dbReference>
<feature type="transmembrane region" description="Helical" evidence="5">
    <location>
        <begin position="92"/>
        <end position="112"/>
    </location>
</feature>
<comment type="subcellular location">
    <subcellularLocation>
        <location evidence="1">Cell envelope</location>
    </subcellularLocation>
</comment>
<gene>
    <name evidence="7" type="ORF">IZ6_10290</name>
</gene>
<evidence type="ECO:0000256" key="4">
    <source>
        <dbReference type="ARBA" id="ARBA00022803"/>
    </source>
</evidence>